<name>A0A0R1JSU3_9LACO</name>
<evidence type="ECO:0000313" key="2">
    <source>
        <dbReference type="Proteomes" id="UP000051804"/>
    </source>
</evidence>
<accession>A0A0R1JSU3</accession>
<dbReference type="SUPFAM" id="SSF46689">
    <property type="entry name" value="Homeodomain-like"/>
    <property type="match status" value="1"/>
</dbReference>
<sequence>MLAKKGGGVMRTPGSIALTSALRSQRRTMIDAATLAFLKEQPAAALTFKALEQLTGLNRRALLRVVHSKAELLIAVWWTEYERWCSALVKAMVPYNEDKIRQLLIRYIRDEPAFHHLRAALYPVILPALSARLRTDWQARFDQLSAKTGAELDAGVTWLVPGDGIGLVAVIEGALAAEQTRITFINVGDPPPDVHLEWVTRFVLAALAGLQSQAPRRKTAAAKHRLSKWGSATP</sequence>
<proteinExistence type="predicted"/>
<dbReference type="InterPro" id="IPR009057">
    <property type="entry name" value="Homeodomain-like_sf"/>
</dbReference>
<evidence type="ECO:0000313" key="1">
    <source>
        <dbReference type="EMBL" id="KRK74123.1"/>
    </source>
</evidence>
<dbReference type="EMBL" id="AZDJ01000001">
    <property type="protein sequence ID" value="KRK74123.1"/>
    <property type="molecule type" value="Genomic_DNA"/>
</dbReference>
<dbReference type="Proteomes" id="UP000051804">
    <property type="component" value="Unassembled WGS sequence"/>
</dbReference>
<dbReference type="AlphaFoldDB" id="A0A0R1JSU3"/>
<dbReference type="Gene3D" id="1.10.357.10">
    <property type="entry name" value="Tetracycline Repressor, domain 2"/>
    <property type="match status" value="1"/>
</dbReference>
<reference evidence="1 2" key="1">
    <citation type="journal article" date="2015" name="Genome Announc.">
        <title>Expanding the biotechnology potential of lactobacilli through comparative genomics of 213 strains and associated genera.</title>
        <authorList>
            <person name="Sun Z."/>
            <person name="Harris H.M."/>
            <person name="McCann A."/>
            <person name="Guo C."/>
            <person name="Argimon S."/>
            <person name="Zhang W."/>
            <person name="Yang X."/>
            <person name="Jeffery I.B."/>
            <person name="Cooney J.C."/>
            <person name="Kagawa T.F."/>
            <person name="Liu W."/>
            <person name="Song Y."/>
            <person name="Salvetti E."/>
            <person name="Wrobel A."/>
            <person name="Rasinkangas P."/>
            <person name="Parkhill J."/>
            <person name="Rea M.C."/>
            <person name="O'Sullivan O."/>
            <person name="Ritari J."/>
            <person name="Douillard F.P."/>
            <person name="Paul Ross R."/>
            <person name="Yang R."/>
            <person name="Briner A.E."/>
            <person name="Felis G.E."/>
            <person name="de Vos W.M."/>
            <person name="Barrangou R."/>
            <person name="Klaenhammer T.R."/>
            <person name="Caufield P.W."/>
            <person name="Cui Y."/>
            <person name="Zhang H."/>
            <person name="O'Toole P.W."/>
        </authorList>
    </citation>
    <scope>NUCLEOTIDE SEQUENCE [LARGE SCALE GENOMIC DNA]</scope>
    <source>
        <strain evidence="1 2">JCM 17158</strain>
    </source>
</reference>
<protein>
    <recommendedName>
        <fullName evidence="3">TetR family transcriptional regulator</fullName>
    </recommendedName>
</protein>
<dbReference type="PATRIC" id="fig|1291734.4.peg.743"/>
<gene>
    <name evidence="1" type="ORF">FD02_GL000716</name>
</gene>
<keyword evidence="2" id="KW-1185">Reference proteome</keyword>
<evidence type="ECO:0008006" key="3">
    <source>
        <dbReference type="Google" id="ProtNLM"/>
    </source>
</evidence>
<comment type="caution">
    <text evidence="1">The sequence shown here is derived from an EMBL/GenBank/DDBJ whole genome shotgun (WGS) entry which is preliminary data.</text>
</comment>
<organism evidence="1 2">
    <name type="scientific">Lacticaseibacillus nasuensis JCM 17158</name>
    <dbReference type="NCBI Taxonomy" id="1291734"/>
    <lineage>
        <taxon>Bacteria</taxon>
        <taxon>Bacillati</taxon>
        <taxon>Bacillota</taxon>
        <taxon>Bacilli</taxon>
        <taxon>Lactobacillales</taxon>
        <taxon>Lactobacillaceae</taxon>
        <taxon>Lacticaseibacillus</taxon>
    </lineage>
</organism>